<sequence length="242" mass="27882">KKPVIVNSNGEQYYWVTKSDAQKLTKIGCYTRTAMDEMYNHLSVCLAHNINEYFGIQETKYILDQLEMKYPDLLKEILRYITVQRISEVIQRLIQERISVRNMRLVMEALALWSPREKDIITLVEHVRGALGRYICHKFSYSGEIKAIVISPEIEDRIRDGVRPTAGGTFLNLDASEAEMILDNFKLALSGINIPIKDIILLGSVDIRRFIKKLIESSYRDLEVLSYGELTENVPVNILKTI</sequence>
<keyword evidence="8" id="KW-0472">Membrane</keyword>
<feature type="non-terminal residue" evidence="9">
    <location>
        <position position="1"/>
    </location>
</feature>
<dbReference type="GO" id="GO:0005886">
    <property type="term" value="C:plasma membrane"/>
    <property type="evidence" value="ECO:0007669"/>
    <property type="project" value="UniProtKB-SubCell"/>
</dbReference>
<keyword evidence="6" id="KW-0812">Transmembrane</keyword>
<evidence type="ECO:0000256" key="7">
    <source>
        <dbReference type="ARBA" id="ARBA00022989"/>
    </source>
</evidence>
<dbReference type="GO" id="GO:0009306">
    <property type="term" value="P:protein secretion"/>
    <property type="evidence" value="ECO:0007669"/>
    <property type="project" value="InterPro"/>
</dbReference>
<dbReference type="Gene3D" id="1.10.8.540">
    <property type="entry name" value="FHIPEP family, domain 3"/>
    <property type="match status" value="1"/>
</dbReference>
<dbReference type="Pfam" id="PF00771">
    <property type="entry name" value="FHIPEP"/>
    <property type="match status" value="1"/>
</dbReference>
<evidence type="ECO:0000256" key="5">
    <source>
        <dbReference type="ARBA" id="ARBA00022519"/>
    </source>
</evidence>
<dbReference type="Gene3D" id="3.40.30.60">
    <property type="entry name" value="FHIPEP family, domain 1"/>
    <property type="match status" value="1"/>
</dbReference>
<dbReference type="InterPro" id="IPR042196">
    <property type="entry name" value="FHIPEP_4"/>
</dbReference>
<comment type="similarity">
    <text evidence="2">Belongs to the FHIPEP (flagella/HR/invasion proteins export pore) family.</text>
</comment>
<evidence type="ECO:0000256" key="6">
    <source>
        <dbReference type="ARBA" id="ARBA00022692"/>
    </source>
</evidence>
<keyword evidence="7" id="KW-1133">Transmembrane helix</keyword>
<dbReference type="Proteomes" id="UP001211064">
    <property type="component" value="Unassembled WGS sequence"/>
</dbReference>
<keyword evidence="3" id="KW-0813">Transport</keyword>
<dbReference type="Gene3D" id="3.40.50.12790">
    <property type="entry name" value="FHIPEP family, domain 4"/>
    <property type="match status" value="1"/>
</dbReference>
<comment type="caution">
    <text evidence="9">The sequence shown here is derived from an EMBL/GenBank/DDBJ whole genome shotgun (WGS) entry which is preliminary data.</text>
</comment>
<dbReference type="RefSeq" id="WP_271097944.1">
    <property type="nucleotide sequence ID" value="NZ_JANWOR010000545.1"/>
</dbReference>
<dbReference type="PANTHER" id="PTHR30161">
    <property type="entry name" value="FLAGELLAR EXPORT PROTEIN, MEMBRANE FLHA SUBUNIT-RELATED"/>
    <property type="match status" value="1"/>
</dbReference>
<evidence type="ECO:0000313" key="10">
    <source>
        <dbReference type="Proteomes" id="UP001211064"/>
    </source>
</evidence>
<dbReference type="EMBL" id="JANWOR010000545">
    <property type="protein sequence ID" value="MDA4179261.1"/>
    <property type="molecule type" value="Genomic_DNA"/>
</dbReference>
<evidence type="ECO:0000256" key="4">
    <source>
        <dbReference type="ARBA" id="ARBA00022475"/>
    </source>
</evidence>
<dbReference type="InterPro" id="IPR042194">
    <property type="entry name" value="FHIPEP_1"/>
</dbReference>
<gene>
    <name evidence="9" type="ORF">NY836_18125</name>
</gene>
<evidence type="ECO:0000256" key="2">
    <source>
        <dbReference type="ARBA" id="ARBA00008835"/>
    </source>
</evidence>
<evidence type="ECO:0000256" key="8">
    <source>
        <dbReference type="ARBA" id="ARBA00023136"/>
    </source>
</evidence>
<reference evidence="9" key="1">
    <citation type="submission" date="2022-08" db="EMBL/GenBank/DDBJ databases">
        <title>Genome sequencing of human pathogens.</title>
        <authorList>
            <person name="Cao X."/>
        </authorList>
    </citation>
    <scope>NUCLEOTIDE SEQUENCE</scope>
    <source>
        <strain evidence="9">EC16126</strain>
    </source>
</reference>
<evidence type="ECO:0000256" key="3">
    <source>
        <dbReference type="ARBA" id="ARBA00022448"/>
    </source>
</evidence>
<accession>A0AAW5Z815</accession>
<dbReference type="AlphaFoldDB" id="A0AAW5Z815"/>
<evidence type="ECO:0000256" key="1">
    <source>
        <dbReference type="ARBA" id="ARBA00004429"/>
    </source>
</evidence>
<dbReference type="PANTHER" id="PTHR30161:SF2">
    <property type="entry name" value="INVASION PROTEIN INVA"/>
    <property type="match status" value="1"/>
</dbReference>
<proteinExistence type="inferred from homology"/>
<dbReference type="InterPro" id="IPR001712">
    <property type="entry name" value="T3SS_FHIPEP"/>
</dbReference>
<organism evidence="9 10">
    <name type="scientific">Escherichia coli</name>
    <dbReference type="NCBI Taxonomy" id="562"/>
    <lineage>
        <taxon>Bacteria</taxon>
        <taxon>Pseudomonadati</taxon>
        <taxon>Pseudomonadota</taxon>
        <taxon>Gammaproteobacteria</taxon>
        <taxon>Enterobacterales</taxon>
        <taxon>Enterobacteriaceae</taxon>
        <taxon>Escherichia</taxon>
    </lineage>
</organism>
<protein>
    <submittedName>
        <fullName evidence="9">FHIPEP family type III secretion protein</fullName>
    </submittedName>
</protein>
<keyword evidence="5" id="KW-0997">Cell inner membrane</keyword>
<dbReference type="InterPro" id="IPR042193">
    <property type="entry name" value="FHIPEP_3"/>
</dbReference>
<name>A0AAW5Z815_ECOLX</name>
<evidence type="ECO:0000313" key="9">
    <source>
        <dbReference type="EMBL" id="MDA4179261.1"/>
    </source>
</evidence>
<keyword evidence="4" id="KW-1003">Cell membrane</keyword>
<comment type="subcellular location">
    <subcellularLocation>
        <location evidence="1">Cell inner membrane</location>
        <topology evidence="1">Multi-pass membrane protein</topology>
    </subcellularLocation>
</comment>